<name>A0ABM4I440_ODOVR</name>
<dbReference type="GeneID" id="110141755"/>
<keyword evidence="2" id="KW-1185">Reference proteome</keyword>
<proteinExistence type="predicted"/>
<sequence>MQTDGEDPERAPGPALRAGGRCPPPSSWIRGPRVRTSELARGSRARRVVCARPAVRVAAGGCVCARGGTVRRPLASEQGARPAREACVL</sequence>
<dbReference type="Proteomes" id="UP001652640">
    <property type="component" value="Chromosome 4"/>
</dbReference>
<feature type="region of interest" description="Disordered" evidence="1">
    <location>
        <begin position="1"/>
        <end position="31"/>
    </location>
</feature>
<dbReference type="RefSeq" id="XP_070322598.1">
    <property type="nucleotide sequence ID" value="XM_070466497.1"/>
</dbReference>
<protein>
    <submittedName>
        <fullName evidence="3 4">UDP-GalNAc:beta-1, 3-N-acetylgalactosaminyltransferase 1 isoform X2</fullName>
    </submittedName>
</protein>
<evidence type="ECO:0000313" key="3">
    <source>
        <dbReference type="RefSeq" id="XP_070322598.1"/>
    </source>
</evidence>
<evidence type="ECO:0000313" key="5">
    <source>
        <dbReference type="RefSeq" id="XP_070322600.1"/>
    </source>
</evidence>
<reference evidence="2" key="1">
    <citation type="journal article" date="2022" name="J. Hered.">
        <title>A De Novo Chromosome-Level Genome Assembly of the White-Tailed Deer, Odocoileus Virginianus.</title>
        <authorList>
            <person name="London E.W."/>
            <person name="Roca A.L."/>
            <person name="Novakofski J.E."/>
            <person name="Mateus-Pinilla N.E."/>
        </authorList>
    </citation>
    <scope>NUCLEOTIDE SEQUENCE [LARGE SCALE GENOMIC DNA]</scope>
</reference>
<organism evidence="2 3">
    <name type="scientific">Odocoileus virginianus</name>
    <name type="common">White-tailed deer</name>
    <dbReference type="NCBI Taxonomy" id="9874"/>
    <lineage>
        <taxon>Eukaryota</taxon>
        <taxon>Metazoa</taxon>
        <taxon>Chordata</taxon>
        <taxon>Craniata</taxon>
        <taxon>Vertebrata</taxon>
        <taxon>Euteleostomi</taxon>
        <taxon>Mammalia</taxon>
        <taxon>Eutheria</taxon>
        <taxon>Laurasiatheria</taxon>
        <taxon>Artiodactyla</taxon>
        <taxon>Ruminantia</taxon>
        <taxon>Pecora</taxon>
        <taxon>Cervidae</taxon>
        <taxon>Odocoileinae</taxon>
        <taxon>Odocoileus</taxon>
    </lineage>
</organism>
<evidence type="ECO:0000313" key="4">
    <source>
        <dbReference type="RefSeq" id="XP_070322599.1"/>
    </source>
</evidence>
<gene>
    <name evidence="3 4 5" type="primary">B3GALNT1</name>
</gene>
<dbReference type="RefSeq" id="XP_070322600.1">
    <property type="nucleotide sequence ID" value="XM_070466499.1"/>
</dbReference>
<dbReference type="RefSeq" id="XP_070322599.1">
    <property type="nucleotide sequence ID" value="XM_070466498.1"/>
</dbReference>
<evidence type="ECO:0000256" key="1">
    <source>
        <dbReference type="SAM" id="MobiDB-lite"/>
    </source>
</evidence>
<evidence type="ECO:0000313" key="2">
    <source>
        <dbReference type="Proteomes" id="UP001652640"/>
    </source>
</evidence>
<accession>A0ABM4I440</accession>
<reference evidence="3 4" key="2">
    <citation type="submission" date="2025-05" db="UniProtKB">
        <authorList>
            <consortium name="RefSeq"/>
        </authorList>
    </citation>
    <scope>IDENTIFICATION</scope>
    <source>
        <tissue evidence="3 4">Tongue muscle</tissue>
    </source>
</reference>